<dbReference type="Pfam" id="PF14453">
    <property type="entry name" value="ThiS-like"/>
    <property type="match status" value="1"/>
</dbReference>
<dbReference type="HOGENOM" id="CLU_013325_10_4_0"/>
<dbReference type="OrthoDB" id="9804286at2"/>
<dbReference type="KEGG" id="dap:Dacet_0045"/>
<dbReference type="InterPro" id="IPR045886">
    <property type="entry name" value="ThiF/MoeB/HesA"/>
</dbReference>
<dbReference type="InterPro" id="IPR032726">
    <property type="entry name" value="ThiS-like_dom"/>
</dbReference>
<dbReference type="FunCoup" id="D4H1A3">
    <property type="interactions" value="48"/>
</dbReference>
<dbReference type="InterPro" id="IPR000594">
    <property type="entry name" value="ThiF_NAD_FAD-bd"/>
</dbReference>
<name>D4H1A3_DENA2</name>
<dbReference type="InParanoid" id="D4H1A3"/>
<dbReference type="GO" id="GO:0008641">
    <property type="term" value="F:ubiquitin-like modifier activating enzyme activity"/>
    <property type="evidence" value="ECO:0007669"/>
    <property type="project" value="InterPro"/>
</dbReference>
<keyword evidence="4" id="KW-1185">Reference proteome</keyword>
<accession>D4H1A3</accession>
<dbReference type="Pfam" id="PF00899">
    <property type="entry name" value="ThiF"/>
    <property type="match status" value="1"/>
</dbReference>
<evidence type="ECO:0000313" key="4">
    <source>
        <dbReference type="Proteomes" id="UP000002012"/>
    </source>
</evidence>
<reference evidence="3 4" key="1">
    <citation type="journal article" date="2010" name="Stand. Genomic Sci.">
        <title>Complete genome sequence of Denitrovibrio acetiphilus type strain (N2460).</title>
        <authorList>
            <person name="Kiss H."/>
            <person name="Lang E."/>
            <person name="Lapidus A."/>
            <person name="Copeland A."/>
            <person name="Nolan M."/>
            <person name="Glavina Del Rio T."/>
            <person name="Chen F."/>
            <person name="Lucas S."/>
            <person name="Tice H."/>
            <person name="Cheng J.F."/>
            <person name="Han C."/>
            <person name="Goodwin L."/>
            <person name="Pitluck S."/>
            <person name="Liolios K."/>
            <person name="Pati A."/>
            <person name="Ivanova N."/>
            <person name="Mavromatis K."/>
            <person name="Chen A."/>
            <person name="Palaniappan K."/>
            <person name="Land M."/>
            <person name="Hauser L."/>
            <person name="Chang Y.J."/>
            <person name="Jeffries C.D."/>
            <person name="Detter J.C."/>
            <person name="Brettin T."/>
            <person name="Spring S."/>
            <person name="Rohde M."/>
            <person name="Goker M."/>
            <person name="Woyke T."/>
            <person name="Bristow J."/>
            <person name="Eisen J.A."/>
            <person name="Markowitz V."/>
            <person name="Hugenholtz P."/>
            <person name="Kyrpides N.C."/>
            <person name="Klenk H.P."/>
        </authorList>
    </citation>
    <scope>NUCLEOTIDE SEQUENCE [LARGE SCALE GENOMIC DNA]</scope>
    <source>
        <strain evidence="4">DSM 12809 / NBRC 114555 / N2460</strain>
    </source>
</reference>
<evidence type="ECO:0000313" key="3">
    <source>
        <dbReference type="EMBL" id="ADD66851.1"/>
    </source>
</evidence>
<dbReference type="NCBIfam" id="TIGR02354">
    <property type="entry name" value="thiF_fam2"/>
    <property type="match status" value="1"/>
</dbReference>
<dbReference type="Proteomes" id="UP000002012">
    <property type="component" value="Chromosome"/>
</dbReference>
<dbReference type="EMBL" id="CP001968">
    <property type="protein sequence ID" value="ADD66851.1"/>
    <property type="molecule type" value="Genomic_DNA"/>
</dbReference>
<dbReference type="PANTHER" id="PTHR43267:SF3">
    <property type="entry name" value="THIF PROTEIN"/>
    <property type="match status" value="1"/>
</dbReference>
<dbReference type="InterPro" id="IPR035985">
    <property type="entry name" value="Ubiquitin-activating_enz"/>
</dbReference>
<dbReference type="PaxDb" id="522772-Dacet_0045"/>
<feature type="domain" description="ThiS-like ubiquitin" evidence="2">
    <location>
        <begin position="1"/>
        <end position="57"/>
    </location>
</feature>
<dbReference type="NCBIfam" id="NF006395">
    <property type="entry name" value="PRK08644.1"/>
    <property type="match status" value="1"/>
</dbReference>
<dbReference type="STRING" id="522772.Dacet_0045"/>
<protein>
    <submittedName>
        <fullName evidence="3">Thiamine biosynthesis protein ThiF</fullName>
    </submittedName>
</protein>
<dbReference type="GO" id="GO:0061503">
    <property type="term" value="F:tRNA threonylcarbamoyladenosine dehydratase"/>
    <property type="evidence" value="ECO:0007669"/>
    <property type="project" value="TreeGrafter"/>
</dbReference>
<evidence type="ECO:0000259" key="1">
    <source>
        <dbReference type="Pfam" id="PF00899"/>
    </source>
</evidence>
<evidence type="ECO:0000259" key="2">
    <source>
        <dbReference type="Pfam" id="PF14453"/>
    </source>
</evidence>
<organism evidence="3 4">
    <name type="scientific">Denitrovibrio acetiphilus (strain DSM 12809 / NBRC 114555 / N2460)</name>
    <dbReference type="NCBI Taxonomy" id="522772"/>
    <lineage>
        <taxon>Bacteria</taxon>
        <taxon>Pseudomonadati</taxon>
        <taxon>Deferribacterota</taxon>
        <taxon>Deferribacteres</taxon>
        <taxon>Deferribacterales</taxon>
        <taxon>Geovibrionaceae</taxon>
        <taxon>Denitrovibrio</taxon>
    </lineage>
</organism>
<dbReference type="SUPFAM" id="SSF69572">
    <property type="entry name" value="Activating enzymes of the ubiquitin-like proteins"/>
    <property type="match status" value="1"/>
</dbReference>
<dbReference type="GO" id="GO:0061504">
    <property type="term" value="P:cyclic threonylcarbamoyladenosine biosynthetic process"/>
    <property type="evidence" value="ECO:0007669"/>
    <property type="project" value="TreeGrafter"/>
</dbReference>
<proteinExistence type="predicted"/>
<dbReference type="AlphaFoldDB" id="D4H1A3"/>
<sequence length="269" mass="29152">MIIRVNEKEVKARADATAGDIVRDHKPDTDIIIQNGHIVKADSLLETGDSVYLIKKGEIPDEEEMKFLITARHTPKVAERMGKCRMAVCGLGGLGSNIALALARMGVGELLLIDYDVIIPSNINRQQYYVDQIGMKKTDATLANLRRVNPYIEYDVRDLFITKDNIKGLFDGCDVIIEAFDGAATKAMFIPEASRAYPDALIVGASGVAGLGSHESFRVVKAGKNVKLVGDFEAAAQIGRGLMSTRVTIAAGIQANVAVRHVLADILED</sequence>
<dbReference type="eggNOG" id="COG0476">
    <property type="taxonomic scope" value="Bacteria"/>
</dbReference>
<dbReference type="PANTHER" id="PTHR43267">
    <property type="entry name" value="TRNA THREONYLCARBAMOYLADENOSINE DEHYDRATASE"/>
    <property type="match status" value="1"/>
</dbReference>
<dbReference type="Gene3D" id="3.40.50.720">
    <property type="entry name" value="NAD(P)-binding Rossmann-like Domain"/>
    <property type="match status" value="1"/>
</dbReference>
<feature type="domain" description="THIF-type NAD/FAD binding fold" evidence="1">
    <location>
        <begin position="78"/>
        <end position="261"/>
    </location>
</feature>
<dbReference type="InterPro" id="IPR012729">
    <property type="entry name" value="ThiF_fam2"/>
</dbReference>
<gene>
    <name evidence="3" type="ordered locus">Dacet_0045</name>
</gene>